<comment type="caution">
    <text evidence="1">The sequence shown here is derived from an EMBL/GenBank/DDBJ whole genome shotgun (WGS) entry which is preliminary data.</text>
</comment>
<organism evidence="1 2">
    <name type="scientific">Rhizophagus irregularis</name>
    <dbReference type="NCBI Taxonomy" id="588596"/>
    <lineage>
        <taxon>Eukaryota</taxon>
        <taxon>Fungi</taxon>
        <taxon>Fungi incertae sedis</taxon>
        <taxon>Mucoromycota</taxon>
        <taxon>Glomeromycotina</taxon>
        <taxon>Glomeromycetes</taxon>
        <taxon>Glomerales</taxon>
        <taxon>Glomeraceae</taxon>
        <taxon>Rhizophagus</taxon>
    </lineage>
</organism>
<name>A0A916EGH8_9GLOM</name>
<protein>
    <recommendedName>
        <fullName evidence="3">Transposase domain-containing protein</fullName>
    </recommendedName>
</protein>
<dbReference type="EMBL" id="CAGKOT010000054">
    <property type="protein sequence ID" value="CAB5385701.1"/>
    <property type="molecule type" value="Genomic_DNA"/>
</dbReference>
<reference evidence="1" key="1">
    <citation type="submission" date="2020-05" db="EMBL/GenBank/DDBJ databases">
        <authorList>
            <person name="Rincon C."/>
            <person name="Sanders R I."/>
            <person name="Robbins C."/>
            <person name="Chaturvedi A."/>
        </authorList>
    </citation>
    <scope>NUCLEOTIDE SEQUENCE</scope>
    <source>
        <strain evidence="1">CHB12</strain>
    </source>
</reference>
<gene>
    <name evidence="1" type="ORF">CHRIB12_LOCUS19381</name>
</gene>
<dbReference type="Proteomes" id="UP000684084">
    <property type="component" value="Unassembled WGS sequence"/>
</dbReference>
<evidence type="ECO:0008006" key="3">
    <source>
        <dbReference type="Google" id="ProtNLM"/>
    </source>
</evidence>
<dbReference type="AlphaFoldDB" id="A0A916EGH8"/>
<proteinExistence type="predicted"/>
<evidence type="ECO:0000313" key="1">
    <source>
        <dbReference type="EMBL" id="CAB5385701.1"/>
    </source>
</evidence>
<dbReference type="VEuPathDB" id="FungiDB:RhiirFUN_016171"/>
<evidence type="ECO:0000313" key="2">
    <source>
        <dbReference type="Proteomes" id="UP000684084"/>
    </source>
</evidence>
<sequence>MKRSKNSRLYVPTPKLRVRATRKLRATEEDKSFISDNISGHDNTDDIPEYNDTEYISNFRGNTGEAESLPEMTNEEFKQQLPEHNMDINDNYQPSDIDTTDTTEEILMKNIDDSHRSLLDIVEEDEEDDSMNNSDVLEEESSNFEGFDSEYGPYFPNFTSTMIFIWITKHMISTSAYEDLAKILTHPEYRKEDITKNIRQIRKWRDRLPLVKVRKHDVPLSMQRTPSTYASTKKAFTISPLTHLERILKNPLIMPKMYFGPGIVANEKREFWHGELWQDSLLFGENKIRITNEEFYKAGEFLIFREQSSTFMCRVRSVVNDEMDNNTLKLKVDMLLKHEKLPNCRPNDNRHTRGNNMELWLVEGEAKLVNPTNVVQHIVVWLCDMPEPDEYDFYIKEIVYSFDSRWKYRDIASRHRLPYENITIMQSQQNLPILKSLENGRVMQTLYGDAWVIGGIGCVTADLPQGNDLAAVKRHGANHGCRTCNVSNDQYTDPNYNYIKNARFQQQTNERIAEIESQHLRMDQDRLATKYGLIKPGPLNDLKWNQHLQTPQDAYHSMAGKARTLLEVTFNIFNTNGENDFLEYWKRIEKPSHWSRMPNPLRHRQSFMFSDVLRLAMLMPFILQRFLESRHIKTDALNNWHKNSGIRRNLVASKLCACWAIEAKALKLAFSTTMTENTYQELQETLKKEREILIQVSIIYATKWFH</sequence>
<accession>A0A916EGH8</accession>
<dbReference type="OrthoDB" id="2414281at2759"/>